<dbReference type="Pfam" id="PF12854">
    <property type="entry name" value="PPR_1"/>
    <property type="match status" value="1"/>
</dbReference>
<reference evidence="1 2" key="1">
    <citation type="submission" date="2024-08" db="EMBL/GenBank/DDBJ databases">
        <title>Insights into the chromosomal genome structure of Flemingia macrophylla.</title>
        <authorList>
            <person name="Ding Y."/>
            <person name="Zhao Y."/>
            <person name="Bi W."/>
            <person name="Wu M."/>
            <person name="Zhao G."/>
            <person name="Gong Y."/>
            <person name="Li W."/>
            <person name="Zhang P."/>
        </authorList>
    </citation>
    <scope>NUCLEOTIDE SEQUENCE [LARGE SCALE GENOMIC DNA]</scope>
    <source>
        <strain evidence="1">DYQJB</strain>
        <tissue evidence="1">Leaf</tissue>
    </source>
</reference>
<sequence>MVKAVVKPDVVTYSTLLEGYCQVNEVESQKYKSDTRHQHYQGYHAQKPKLYHPFTHSTDEFNNYFNHVTSLFYIKMHWHSEQTANPGRRRMNLQRKKEECSERLAAPASIFLRSSSLRYGGNGFLPV</sequence>
<dbReference type="EMBL" id="JBGMDY010000005">
    <property type="protein sequence ID" value="KAL2334583.1"/>
    <property type="molecule type" value="Genomic_DNA"/>
</dbReference>
<dbReference type="InterPro" id="IPR002885">
    <property type="entry name" value="PPR_rpt"/>
</dbReference>
<evidence type="ECO:0000313" key="2">
    <source>
        <dbReference type="Proteomes" id="UP001603857"/>
    </source>
</evidence>
<protein>
    <submittedName>
        <fullName evidence="1">Uncharacterized protein</fullName>
    </submittedName>
</protein>
<evidence type="ECO:0000313" key="1">
    <source>
        <dbReference type="EMBL" id="KAL2334583.1"/>
    </source>
</evidence>
<name>A0ABD1MFK5_9FABA</name>
<organism evidence="1 2">
    <name type="scientific">Flemingia macrophylla</name>
    <dbReference type="NCBI Taxonomy" id="520843"/>
    <lineage>
        <taxon>Eukaryota</taxon>
        <taxon>Viridiplantae</taxon>
        <taxon>Streptophyta</taxon>
        <taxon>Embryophyta</taxon>
        <taxon>Tracheophyta</taxon>
        <taxon>Spermatophyta</taxon>
        <taxon>Magnoliopsida</taxon>
        <taxon>eudicotyledons</taxon>
        <taxon>Gunneridae</taxon>
        <taxon>Pentapetalae</taxon>
        <taxon>rosids</taxon>
        <taxon>fabids</taxon>
        <taxon>Fabales</taxon>
        <taxon>Fabaceae</taxon>
        <taxon>Papilionoideae</taxon>
        <taxon>50 kb inversion clade</taxon>
        <taxon>NPAAA clade</taxon>
        <taxon>indigoferoid/millettioid clade</taxon>
        <taxon>Phaseoleae</taxon>
        <taxon>Flemingia</taxon>
    </lineage>
</organism>
<dbReference type="AlphaFoldDB" id="A0ABD1MFK5"/>
<comment type="caution">
    <text evidence="1">The sequence shown here is derived from an EMBL/GenBank/DDBJ whole genome shotgun (WGS) entry which is preliminary data.</text>
</comment>
<gene>
    <name evidence="1" type="ORF">Fmac_015796</name>
</gene>
<accession>A0ABD1MFK5</accession>
<keyword evidence="2" id="KW-1185">Reference proteome</keyword>
<dbReference type="Proteomes" id="UP001603857">
    <property type="component" value="Unassembled WGS sequence"/>
</dbReference>
<proteinExistence type="predicted"/>